<dbReference type="EMBL" id="LAZR01020538">
    <property type="protein sequence ID" value="KKL88538.1"/>
    <property type="molecule type" value="Genomic_DNA"/>
</dbReference>
<keyword evidence="3" id="KW-0808">Transferase</keyword>
<evidence type="ECO:0000256" key="4">
    <source>
        <dbReference type="ARBA" id="ARBA00022741"/>
    </source>
</evidence>
<gene>
    <name evidence="7" type="ORF">LCGC14_1923710</name>
</gene>
<keyword evidence="5" id="KW-0067">ATP-binding</keyword>
<keyword evidence="4" id="KW-0547">Nucleotide-binding</keyword>
<sequence>MARPSKSKLYTRTGDLGETALFGGRRVPKDDPRVEAYGSVDELNSALGVAVSFVRQRRIAAALQSVQNELFNIGAELASESGPRAEKGRMFVDPEGKIAELERLIDEYDAKVAPLRTFILPSGSQAGSLLHLARGVCRRAERAVVGLSRQEDVNPHLIIYLNRLSDLLFVLARYVNKAARKPETPWRKG</sequence>
<organism evidence="7">
    <name type="scientific">marine sediment metagenome</name>
    <dbReference type="NCBI Taxonomy" id="412755"/>
    <lineage>
        <taxon>unclassified sequences</taxon>
        <taxon>metagenomes</taxon>
        <taxon>ecological metagenomes</taxon>
    </lineage>
</organism>
<name>A0A0F9FQP2_9ZZZZ</name>
<evidence type="ECO:0000313" key="7">
    <source>
        <dbReference type="EMBL" id="KKL88538.1"/>
    </source>
</evidence>
<dbReference type="GO" id="GO:0008817">
    <property type="term" value="F:corrinoid adenosyltransferase activity"/>
    <property type="evidence" value="ECO:0007669"/>
    <property type="project" value="TreeGrafter"/>
</dbReference>
<comment type="caution">
    <text evidence="7">The sequence shown here is derived from an EMBL/GenBank/DDBJ whole genome shotgun (WGS) entry which is preliminary data.</text>
</comment>
<dbReference type="NCBIfam" id="TIGR00636">
    <property type="entry name" value="PduO_Nterm"/>
    <property type="match status" value="1"/>
</dbReference>
<dbReference type="AlphaFoldDB" id="A0A0F9FQP2"/>
<dbReference type="Gene3D" id="1.20.1200.10">
    <property type="entry name" value="Cobalamin adenosyltransferase-like"/>
    <property type="match status" value="1"/>
</dbReference>
<feature type="domain" description="Cobalamin adenosyltransferase-like" evidence="6">
    <location>
        <begin position="9"/>
        <end position="175"/>
    </location>
</feature>
<protein>
    <recommendedName>
        <fullName evidence="6">Cobalamin adenosyltransferase-like domain-containing protein</fullName>
    </recommendedName>
</protein>
<evidence type="ECO:0000256" key="3">
    <source>
        <dbReference type="ARBA" id="ARBA00022679"/>
    </source>
</evidence>
<evidence type="ECO:0000256" key="5">
    <source>
        <dbReference type="ARBA" id="ARBA00022840"/>
    </source>
</evidence>
<dbReference type="GO" id="GO:0005524">
    <property type="term" value="F:ATP binding"/>
    <property type="evidence" value="ECO:0007669"/>
    <property type="project" value="UniProtKB-KW"/>
</dbReference>
<accession>A0A0F9FQP2</accession>
<proteinExistence type="inferred from homology"/>
<dbReference type="SUPFAM" id="SSF89028">
    <property type="entry name" value="Cobalamin adenosyltransferase-like"/>
    <property type="match status" value="1"/>
</dbReference>
<dbReference type="FunFam" id="1.20.1200.10:FF:000001">
    <property type="entry name" value="Cob(I)yrinic acid a,c-diamide adenosyltransferase"/>
    <property type="match status" value="1"/>
</dbReference>
<comment type="similarity">
    <text evidence="1">Belongs to the Cob(I)alamin adenosyltransferase family.</text>
</comment>
<evidence type="ECO:0000256" key="2">
    <source>
        <dbReference type="ARBA" id="ARBA00011233"/>
    </source>
</evidence>
<dbReference type="InterPro" id="IPR016030">
    <property type="entry name" value="CblAdoTrfase-like"/>
</dbReference>
<dbReference type="Pfam" id="PF01923">
    <property type="entry name" value="Cob_adeno_trans"/>
    <property type="match status" value="1"/>
</dbReference>
<evidence type="ECO:0000256" key="1">
    <source>
        <dbReference type="ARBA" id="ARBA00007487"/>
    </source>
</evidence>
<dbReference type="PANTHER" id="PTHR12213:SF0">
    <property type="entry name" value="CORRINOID ADENOSYLTRANSFERASE MMAB"/>
    <property type="match status" value="1"/>
</dbReference>
<evidence type="ECO:0000259" key="6">
    <source>
        <dbReference type="Pfam" id="PF01923"/>
    </source>
</evidence>
<dbReference type="PANTHER" id="PTHR12213">
    <property type="entry name" value="CORRINOID ADENOSYLTRANSFERASE"/>
    <property type="match status" value="1"/>
</dbReference>
<comment type="subunit">
    <text evidence="2">Homotrimer.</text>
</comment>
<dbReference type="InterPro" id="IPR036451">
    <property type="entry name" value="CblAdoTrfase-like_sf"/>
</dbReference>
<dbReference type="GO" id="GO:0009235">
    <property type="term" value="P:cobalamin metabolic process"/>
    <property type="evidence" value="ECO:0007669"/>
    <property type="project" value="UniProtKB-ARBA"/>
</dbReference>
<reference evidence="7" key="1">
    <citation type="journal article" date="2015" name="Nature">
        <title>Complex archaea that bridge the gap between prokaryotes and eukaryotes.</title>
        <authorList>
            <person name="Spang A."/>
            <person name="Saw J.H."/>
            <person name="Jorgensen S.L."/>
            <person name="Zaremba-Niedzwiedzka K."/>
            <person name="Martijn J."/>
            <person name="Lind A.E."/>
            <person name="van Eijk R."/>
            <person name="Schleper C."/>
            <person name="Guy L."/>
            <person name="Ettema T.J."/>
        </authorList>
    </citation>
    <scope>NUCLEOTIDE SEQUENCE</scope>
</reference>
<dbReference type="InterPro" id="IPR029499">
    <property type="entry name" value="PduO-typ"/>
</dbReference>